<dbReference type="InterPro" id="IPR015943">
    <property type="entry name" value="WD40/YVTN_repeat-like_dom_sf"/>
</dbReference>
<evidence type="ECO:0000256" key="3">
    <source>
        <dbReference type="PROSITE-ProRule" id="PRU00221"/>
    </source>
</evidence>
<feature type="repeat" description="WD" evidence="3">
    <location>
        <begin position="225"/>
        <end position="266"/>
    </location>
</feature>
<dbReference type="InterPro" id="IPR001680">
    <property type="entry name" value="WD40_rpt"/>
</dbReference>
<dbReference type="PANTHER" id="PTHR44019">
    <property type="entry name" value="WD REPEAT-CONTAINING PROTEIN 55"/>
    <property type="match status" value="1"/>
</dbReference>
<dbReference type="InterPro" id="IPR019775">
    <property type="entry name" value="WD40_repeat_CS"/>
</dbReference>
<feature type="repeat" description="WD" evidence="3">
    <location>
        <begin position="495"/>
        <end position="536"/>
    </location>
</feature>
<dbReference type="SMART" id="SM00320">
    <property type="entry name" value="WD40"/>
    <property type="match status" value="12"/>
</dbReference>
<feature type="repeat" description="WD" evidence="3">
    <location>
        <begin position="267"/>
        <end position="308"/>
    </location>
</feature>
<dbReference type="Gene3D" id="2.130.10.10">
    <property type="entry name" value="YVTN repeat-like/Quinoprotein amine dehydrogenase"/>
    <property type="match status" value="4"/>
</dbReference>
<dbReference type="EMBL" id="JACAZI010000018">
    <property type="protein sequence ID" value="KAF7341186.1"/>
    <property type="molecule type" value="Genomic_DNA"/>
</dbReference>
<dbReference type="PROSITE" id="PS50294">
    <property type="entry name" value="WD_REPEATS_REGION"/>
    <property type="match status" value="6"/>
</dbReference>
<feature type="repeat" description="WD" evidence="3">
    <location>
        <begin position="351"/>
        <end position="382"/>
    </location>
</feature>
<dbReference type="AlphaFoldDB" id="A0A8H7CM78"/>
<dbReference type="Pfam" id="PF00400">
    <property type="entry name" value="WD40"/>
    <property type="match status" value="9"/>
</dbReference>
<evidence type="ECO:0000256" key="1">
    <source>
        <dbReference type="ARBA" id="ARBA00022574"/>
    </source>
</evidence>
<protein>
    <submittedName>
        <fullName evidence="4">Wd40 repeat</fullName>
    </submittedName>
</protein>
<dbReference type="PROSITE" id="PS50082">
    <property type="entry name" value="WD_REPEATS_2"/>
    <property type="match status" value="7"/>
</dbReference>
<dbReference type="InterPro" id="IPR020472">
    <property type="entry name" value="WD40_PAC1"/>
</dbReference>
<sequence length="818" mass="89081">MDNVAVHQNMVLMCIGCMNTLLCQDIYGLSGTASSSQISKADMRAAVPDGLQYACLHWVAHLVLLSPSDIGKIADTLQTFVREHLLHWLECLVLIDGVNVAMPLLERAIKFVELCQFPDLQALLQDIRYIIPQVSKFVRNHPLRLYSSALDWLPETSQLRKMYAQRSGRVLGGLDQTLAIAPSETYPDPCGCVCFSPDGRYVVSANNEHKIEMWDVAKRWVEIEFRAHDSWIMSLAFSPDGARIVAGYHDHTIGVWSVATRAIEHILVGHSSVVLSARFSPDGKLIVSGSHDKTIRVWNVETGVAKLQLQGHDGWIMSAVFSPDGTKIASGSGDCTVRIWSVDTGEQLFVFAGHSGGVYSVAFSPGGMHVASGSDDHTIGIWPLAPDISPRRLLGHSGGVFAVSFSPNGRYICSASGDTSVGMWNFSTGELLRNEKTRYSNRVHSAEFSRDGHFMLSACDDRTLLVSEVSTGEILLDTYNASVPIASVTMKPSAIETHSSEVKCVVFSSDGNFVASGSSDKTIRVWSMATGRTVWVLRGHSWHVTVLAFSPDGLHLASACPSHRDFTVRLWSLGTGMNAHVLDLEDNGSPSSLTFSPDGKQLLVGTTKGYVRRVDIATAATLGFWCSHPYPSTYIRLVSVALAPDGQRIAGGFSDGSVVIYNLEGEQQHFLAGPREIPSPVESLIFSLSGLDLLWCAGTGLVKIWTIETGTLDEMSGLGFKVLPDGTRIACAYPGHFQISNMAQDQDKLICTLSEGDGGPVFSLASAENPSIESLQIWLDYQRDISMRAFHGTRACLGYWSGRVILLDLARGEPRLSV</sequence>
<dbReference type="CDD" id="cd00200">
    <property type="entry name" value="WD40"/>
    <property type="match status" value="1"/>
</dbReference>
<evidence type="ECO:0000313" key="4">
    <source>
        <dbReference type="EMBL" id="KAF7341186.1"/>
    </source>
</evidence>
<name>A0A8H7CM78_9AGAR</name>
<feature type="repeat" description="WD" evidence="3">
    <location>
        <begin position="393"/>
        <end position="434"/>
    </location>
</feature>
<feature type="repeat" description="WD" evidence="3">
    <location>
        <begin position="193"/>
        <end position="216"/>
    </location>
</feature>
<evidence type="ECO:0000313" key="5">
    <source>
        <dbReference type="Proteomes" id="UP000620124"/>
    </source>
</evidence>
<keyword evidence="1 3" id="KW-0853">WD repeat</keyword>
<dbReference type="PRINTS" id="PR00320">
    <property type="entry name" value="GPROTEINBRPT"/>
</dbReference>
<dbReference type="OrthoDB" id="3027122at2759"/>
<reference evidence="4" key="1">
    <citation type="submission" date="2020-05" db="EMBL/GenBank/DDBJ databases">
        <title>Mycena genomes resolve the evolution of fungal bioluminescence.</title>
        <authorList>
            <person name="Tsai I.J."/>
        </authorList>
    </citation>
    <scope>NUCLEOTIDE SEQUENCE</scope>
    <source>
        <strain evidence="4">CCC161011</strain>
    </source>
</reference>
<dbReference type="Proteomes" id="UP000620124">
    <property type="component" value="Unassembled WGS sequence"/>
</dbReference>
<keyword evidence="5" id="KW-1185">Reference proteome</keyword>
<dbReference type="PROSITE" id="PS00678">
    <property type="entry name" value="WD_REPEATS_1"/>
    <property type="match status" value="2"/>
</dbReference>
<dbReference type="InterPro" id="IPR050505">
    <property type="entry name" value="WDR55/POC1"/>
</dbReference>
<feature type="repeat" description="WD" evidence="3">
    <location>
        <begin position="309"/>
        <end position="350"/>
    </location>
</feature>
<keyword evidence="2" id="KW-0677">Repeat</keyword>
<evidence type="ECO:0000256" key="2">
    <source>
        <dbReference type="ARBA" id="ARBA00022737"/>
    </source>
</evidence>
<dbReference type="PANTHER" id="PTHR44019:SF8">
    <property type="entry name" value="POC1 CENTRIOLAR PROTEIN HOMOLOG"/>
    <property type="match status" value="1"/>
</dbReference>
<organism evidence="4 5">
    <name type="scientific">Mycena venus</name>
    <dbReference type="NCBI Taxonomy" id="2733690"/>
    <lineage>
        <taxon>Eukaryota</taxon>
        <taxon>Fungi</taxon>
        <taxon>Dikarya</taxon>
        <taxon>Basidiomycota</taxon>
        <taxon>Agaricomycotina</taxon>
        <taxon>Agaricomycetes</taxon>
        <taxon>Agaricomycetidae</taxon>
        <taxon>Agaricales</taxon>
        <taxon>Marasmiineae</taxon>
        <taxon>Mycenaceae</taxon>
        <taxon>Mycena</taxon>
    </lineage>
</organism>
<accession>A0A8H7CM78</accession>
<proteinExistence type="predicted"/>
<dbReference type="InterPro" id="IPR036322">
    <property type="entry name" value="WD40_repeat_dom_sf"/>
</dbReference>
<dbReference type="SUPFAM" id="SSF50978">
    <property type="entry name" value="WD40 repeat-like"/>
    <property type="match status" value="2"/>
</dbReference>
<gene>
    <name evidence="4" type="ORF">MVEN_01853600</name>
</gene>
<comment type="caution">
    <text evidence="4">The sequence shown here is derived from an EMBL/GenBank/DDBJ whole genome shotgun (WGS) entry which is preliminary data.</text>
</comment>